<dbReference type="InterPro" id="IPR050410">
    <property type="entry name" value="CCR4/nocturin_mRNA_transcr"/>
</dbReference>
<protein>
    <recommendedName>
        <fullName evidence="1">Endonuclease/exonuclease/phosphatase domain-containing protein</fullName>
    </recommendedName>
</protein>
<name>A0A024GCP9_9STRA</name>
<dbReference type="EMBL" id="CAIX01000073">
    <property type="protein sequence ID" value="CCI44541.1"/>
    <property type="molecule type" value="Genomic_DNA"/>
</dbReference>
<comment type="caution">
    <text evidence="2">The sequence shown here is derived from an EMBL/GenBank/DDBJ whole genome shotgun (WGS) entry which is preliminary data.</text>
</comment>
<dbReference type="OrthoDB" id="276515at2759"/>
<gene>
    <name evidence="2" type="ORF">BN9_053500</name>
</gene>
<sequence>MTFNLRFASVEDGPRNWTYRKNHVIDIINRYHPTIMGTQEGLKDQLADIDSNLMHPYKRFGVERELNGEHEEIFYDTNIVEFLNGGNFWLSETPDAFGTKGWDAACVRLVTWCKFRLIKTQQSFHVFNTQFDHVGPTSRHKSARLLWDRIKSIAGTESIVFVLGDFNTYRYDPMYKYLTQDEAGPEFQDAWTNAASKIGDVSCTYHAWEGMKYKLEEGVVGANHIDWIFSRPNLKVLETRVITEERYGSYPSDHYPVQTEILLPVK</sequence>
<feature type="domain" description="Endonuclease/exonuclease/phosphatase" evidence="1">
    <location>
        <begin position="1"/>
        <end position="254"/>
    </location>
</feature>
<dbReference type="InParanoid" id="A0A024GCP9"/>
<keyword evidence="3" id="KW-1185">Reference proteome</keyword>
<dbReference type="CDD" id="cd09083">
    <property type="entry name" value="EEP-1"/>
    <property type="match status" value="1"/>
</dbReference>
<dbReference type="PANTHER" id="PTHR12121:SF36">
    <property type="entry name" value="ENDONUCLEASE_EXONUCLEASE_PHOSPHATASE DOMAIN-CONTAINING PROTEIN"/>
    <property type="match status" value="1"/>
</dbReference>
<evidence type="ECO:0000313" key="2">
    <source>
        <dbReference type="EMBL" id="CCI44541.1"/>
    </source>
</evidence>
<evidence type="ECO:0000313" key="3">
    <source>
        <dbReference type="Proteomes" id="UP000053237"/>
    </source>
</evidence>
<proteinExistence type="predicted"/>
<dbReference type="Pfam" id="PF03372">
    <property type="entry name" value="Exo_endo_phos"/>
    <property type="match status" value="1"/>
</dbReference>
<evidence type="ECO:0000259" key="1">
    <source>
        <dbReference type="Pfam" id="PF03372"/>
    </source>
</evidence>
<organism evidence="2 3">
    <name type="scientific">Albugo candida</name>
    <dbReference type="NCBI Taxonomy" id="65357"/>
    <lineage>
        <taxon>Eukaryota</taxon>
        <taxon>Sar</taxon>
        <taxon>Stramenopiles</taxon>
        <taxon>Oomycota</taxon>
        <taxon>Peronosporomycetes</taxon>
        <taxon>Albuginales</taxon>
        <taxon>Albuginaceae</taxon>
        <taxon>Albugo</taxon>
    </lineage>
</organism>
<dbReference type="Gene3D" id="3.60.10.10">
    <property type="entry name" value="Endonuclease/exonuclease/phosphatase"/>
    <property type="match status" value="1"/>
</dbReference>
<dbReference type="PANTHER" id="PTHR12121">
    <property type="entry name" value="CARBON CATABOLITE REPRESSOR PROTEIN 4"/>
    <property type="match status" value="1"/>
</dbReference>
<dbReference type="InterPro" id="IPR036691">
    <property type="entry name" value="Endo/exonu/phosph_ase_sf"/>
</dbReference>
<dbReference type="InterPro" id="IPR005135">
    <property type="entry name" value="Endo/exonuclease/phosphatase"/>
</dbReference>
<dbReference type="GO" id="GO:0000175">
    <property type="term" value="F:3'-5'-RNA exonuclease activity"/>
    <property type="evidence" value="ECO:0007669"/>
    <property type="project" value="TreeGrafter"/>
</dbReference>
<dbReference type="STRING" id="65357.A0A024GCP9"/>
<dbReference type="Proteomes" id="UP000053237">
    <property type="component" value="Unassembled WGS sequence"/>
</dbReference>
<dbReference type="SUPFAM" id="SSF56219">
    <property type="entry name" value="DNase I-like"/>
    <property type="match status" value="1"/>
</dbReference>
<reference evidence="2 3" key="1">
    <citation type="submission" date="2012-05" db="EMBL/GenBank/DDBJ databases">
        <title>Recombination and specialization in a pathogen metapopulation.</title>
        <authorList>
            <person name="Gardiner A."/>
            <person name="Kemen E."/>
            <person name="Schultz-Larsen T."/>
            <person name="MacLean D."/>
            <person name="Van Oosterhout C."/>
            <person name="Jones J.D.G."/>
        </authorList>
    </citation>
    <scope>NUCLEOTIDE SEQUENCE [LARGE SCALE GENOMIC DNA]</scope>
    <source>
        <strain evidence="2 3">Ac Nc2</strain>
    </source>
</reference>
<accession>A0A024GCP9</accession>
<dbReference type="AlphaFoldDB" id="A0A024GCP9"/>